<name>A0A5B7JEI1_PORTR</name>
<gene>
    <name evidence="3" type="ORF">E2C01_088110</name>
</gene>
<reference evidence="3 4" key="1">
    <citation type="submission" date="2019-05" db="EMBL/GenBank/DDBJ databases">
        <title>Another draft genome of Portunus trituberculatus and its Hox gene families provides insights of decapod evolution.</title>
        <authorList>
            <person name="Jeong J.-H."/>
            <person name="Song I."/>
            <person name="Kim S."/>
            <person name="Choi T."/>
            <person name="Kim D."/>
            <person name="Ryu S."/>
            <person name="Kim W."/>
        </authorList>
    </citation>
    <scope>NUCLEOTIDE SEQUENCE [LARGE SCALE GENOMIC DNA]</scope>
    <source>
        <tissue evidence="3">Muscle</tissue>
    </source>
</reference>
<dbReference type="EMBL" id="VSRR010093270">
    <property type="protein sequence ID" value="MPC92995.1"/>
    <property type="molecule type" value="Genomic_DNA"/>
</dbReference>
<keyword evidence="2" id="KW-0732">Signal</keyword>
<organism evidence="3 4">
    <name type="scientific">Portunus trituberculatus</name>
    <name type="common">Swimming crab</name>
    <name type="synonym">Neptunus trituberculatus</name>
    <dbReference type="NCBI Taxonomy" id="210409"/>
    <lineage>
        <taxon>Eukaryota</taxon>
        <taxon>Metazoa</taxon>
        <taxon>Ecdysozoa</taxon>
        <taxon>Arthropoda</taxon>
        <taxon>Crustacea</taxon>
        <taxon>Multicrustacea</taxon>
        <taxon>Malacostraca</taxon>
        <taxon>Eumalacostraca</taxon>
        <taxon>Eucarida</taxon>
        <taxon>Decapoda</taxon>
        <taxon>Pleocyemata</taxon>
        <taxon>Brachyura</taxon>
        <taxon>Eubrachyura</taxon>
        <taxon>Portunoidea</taxon>
        <taxon>Portunidae</taxon>
        <taxon>Portuninae</taxon>
        <taxon>Portunus</taxon>
    </lineage>
</organism>
<feature type="transmembrane region" description="Helical" evidence="1">
    <location>
        <begin position="102"/>
        <end position="120"/>
    </location>
</feature>
<keyword evidence="4" id="KW-1185">Reference proteome</keyword>
<sequence length="158" mass="17665">MLLTFPTIAVHVSHVMPSLVFLSLPSQLLSLTPSCISLAIPDYTSTVMLFQSSLPHSLALYDTFPSISEYTSTAMPFLSSLSPSLAPYCIFPAYFSLVTPSLSSLLIFLALSYLTCLLFSSHVPNLHRLCYLFIYFFLYSIFSTFNVTFLLIISARYL</sequence>
<feature type="signal peptide" evidence="2">
    <location>
        <begin position="1"/>
        <end position="30"/>
    </location>
</feature>
<comment type="caution">
    <text evidence="3">The sequence shown here is derived from an EMBL/GenBank/DDBJ whole genome shotgun (WGS) entry which is preliminary data.</text>
</comment>
<dbReference type="AlphaFoldDB" id="A0A5B7JEI1"/>
<accession>A0A5B7JEI1</accession>
<evidence type="ECO:0000313" key="3">
    <source>
        <dbReference type="EMBL" id="MPC92995.1"/>
    </source>
</evidence>
<evidence type="ECO:0000256" key="1">
    <source>
        <dbReference type="SAM" id="Phobius"/>
    </source>
</evidence>
<feature type="chain" id="PRO_5023112859" evidence="2">
    <location>
        <begin position="31"/>
        <end position="158"/>
    </location>
</feature>
<keyword evidence="1" id="KW-0472">Membrane</keyword>
<proteinExistence type="predicted"/>
<feature type="transmembrane region" description="Helical" evidence="1">
    <location>
        <begin position="132"/>
        <end position="153"/>
    </location>
</feature>
<keyword evidence="1" id="KW-0812">Transmembrane</keyword>
<dbReference type="Proteomes" id="UP000324222">
    <property type="component" value="Unassembled WGS sequence"/>
</dbReference>
<evidence type="ECO:0000256" key="2">
    <source>
        <dbReference type="SAM" id="SignalP"/>
    </source>
</evidence>
<keyword evidence="1" id="KW-1133">Transmembrane helix</keyword>
<evidence type="ECO:0000313" key="4">
    <source>
        <dbReference type="Proteomes" id="UP000324222"/>
    </source>
</evidence>
<protein>
    <submittedName>
        <fullName evidence="3">Uncharacterized protein</fullName>
    </submittedName>
</protein>